<gene>
    <name evidence="1" type="ORF">BRPE64_BCDS01480</name>
</gene>
<dbReference type="PATRIC" id="fig|758793.3.peg.3055"/>
<accession>R4WK61</accession>
<dbReference type="AlphaFoldDB" id="R4WK61"/>
<dbReference type="STRING" id="758793.BRPE64_BCDS01480"/>
<sequence length="43" mass="5060">MFDPEDESAFEDESFKPLPDDIIEQMYNGPIFPEEVEVTHESR</sequence>
<dbReference type="Proteomes" id="UP000013966">
    <property type="component" value="Chromosome 2"/>
</dbReference>
<dbReference type="EMBL" id="AP013059">
    <property type="protein sequence ID" value="BAN24809.1"/>
    <property type="molecule type" value="Genomic_DNA"/>
</dbReference>
<protein>
    <submittedName>
        <fullName evidence="1">Uncharacterized protein</fullName>
    </submittedName>
</protein>
<reference evidence="1 2" key="1">
    <citation type="journal article" date="2013" name="Genome Announc.">
        <title>Complete Genome Sequence of Burkholderia sp. Strain RPE64, Bacterial Symbiont of the Bean Bug Riptortus pedestris.</title>
        <authorList>
            <person name="Shibata T.F."/>
            <person name="Maeda T."/>
            <person name="Nikoh N."/>
            <person name="Yamaguchi K."/>
            <person name="Oshima K."/>
            <person name="Hattori M."/>
            <person name="Nishiyama T."/>
            <person name="Hasebe M."/>
            <person name="Fukatsu T."/>
            <person name="Kikuchi Y."/>
            <person name="Shigenobu S."/>
        </authorList>
    </citation>
    <scope>NUCLEOTIDE SEQUENCE [LARGE SCALE GENOMIC DNA]</scope>
</reference>
<organism evidence="1 2">
    <name type="scientific">Caballeronia insecticola</name>
    <dbReference type="NCBI Taxonomy" id="758793"/>
    <lineage>
        <taxon>Bacteria</taxon>
        <taxon>Pseudomonadati</taxon>
        <taxon>Pseudomonadota</taxon>
        <taxon>Betaproteobacteria</taxon>
        <taxon>Burkholderiales</taxon>
        <taxon>Burkholderiaceae</taxon>
        <taxon>Caballeronia</taxon>
    </lineage>
</organism>
<evidence type="ECO:0000313" key="1">
    <source>
        <dbReference type="EMBL" id="BAN24809.1"/>
    </source>
</evidence>
<reference evidence="1 2" key="2">
    <citation type="journal article" date="2018" name="Int. J. Syst. Evol. Microbiol.">
        <title>Burkholderia insecticola sp. nov., a gut symbiotic bacterium of the bean bug Riptortus pedestris.</title>
        <authorList>
            <person name="Takeshita K."/>
            <person name="Tamaki H."/>
            <person name="Ohbayashi T."/>
            <person name="Meng X.-Y."/>
            <person name="Sone T."/>
            <person name="Mitani Y."/>
            <person name="Peeters C."/>
            <person name="Kikuchi Y."/>
            <person name="Vandamme P."/>
        </authorList>
    </citation>
    <scope>NUCLEOTIDE SEQUENCE [LARGE SCALE GENOMIC DNA]</scope>
    <source>
        <strain evidence="1">RPE64</strain>
    </source>
</reference>
<dbReference type="HOGENOM" id="CLU_3230731_0_0_4"/>
<proteinExistence type="predicted"/>
<keyword evidence="2" id="KW-1185">Reference proteome</keyword>
<evidence type="ECO:0000313" key="2">
    <source>
        <dbReference type="Proteomes" id="UP000013966"/>
    </source>
</evidence>
<dbReference type="KEGG" id="buo:BRPE64_BCDS01480"/>
<name>R4WK61_9BURK</name>